<reference evidence="1 2" key="1">
    <citation type="submission" date="2024-01" db="EMBL/GenBank/DDBJ databases">
        <title>Comparative genomics of Cryptococcus and Kwoniella reveals pathogenesis evolution and contrasting modes of karyotype evolution via chromosome fusion or intercentromeric recombination.</title>
        <authorList>
            <person name="Coelho M.A."/>
            <person name="David-Palma M."/>
            <person name="Shea T."/>
            <person name="Bowers K."/>
            <person name="McGinley-Smith S."/>
            <person name="Mohammad A.W."/>
            <person name="Gnirke A."/>
            <person name="Yurkov A.M."/>
            <person name="Nowrousian M."/>
            <person name="Sun S."/>
            <person name="Cuomo C.A."/>
            <person name="Heitman J."/>
        </authorList>
    </citation>
    <scope>NUCLEOTIDE SEQUENCE [LARGE SCALE GENOMIC DNA]</scope>
    <source>
        <strain evidence="1">CBS 11374</strain>
    </source>
</reference>
<organism evidence="1 2">
    <name type="scientific">Kwoniella shivajii</name>
    <dbReference type="NCBI Taxonomy" id="564305"/>
    <lineage>
        <taxon>Eukaryota</taxon>
        <taxon>Fungi</taxon>
        <taxon>Dikarya</taxon>
        <taxon>Basidiomycota</taxon>
        <taxon>Agaricomycotina</taxon>
        <taxon>Tremellomycetes</taxon>
        <taxon>Tremellales</taxon>
        <taxon>Cryptococcaceae</taxon>
        <taxon>Kwoniella</taxon>
    </lineage>
</organism>
<evidence type="ECO:0000313" key="2">
    <source>
        <dbReference type="Proteomes" id="UP001329825"/>
    </source>
</evidence>
<dbReference type="GeneID" id="87952483"/>
<dbReference type="RefSeq" id="XP_062788187.1">
    <property type="nucleotide sequence ID" value="XM_062932136.1"/>
</dbReference>
<evidence type="ECO:0000313" key="1">
    <source>
        <dbReference type="EMBL" id="WRT63447.1"/>
    </source>
</evidence>
<dbReference type="Proteomes" id="UP001329825">
    <property type="component" value="Chromosome 1"/>
</dbReference>
<sequence length="254" mass="27852">MDPNPAPNRVPNQDPLTFSGQVISYRAPVELEIRKDEDNVWGDGREEWVVQDIEGLDGESFPSALSAWKGQELPSHYYDSESLDPFQLYNVPAAKDGSNASTFSFGGASLQPSTILTKRYDLDWDESAPPINTFSRHVTLFVPTRSNSNVHDVYSGTASVQPDLQHLGGDGYATRGEICVAAPKRFDPVQTISVTTGTVRGETSFNDKGEGAYVEILPSDYKHWLALVASTRVPLTVNGTLTVFESMPDSTTYV</sequence>
<protein>
    <submittedName>
        <fullName evidence="1">Uncharacterized protein</fullName>
    </submittedName>
</protein>
<proteinExistence type="predicted"/>
<dbReference type="EMBL" id="CP141881">
    <property type="protein sequence ID" value="WRT63447.1"/>
    <property type="molecule type" value="Genomic_DNA"/>
</dbReference>
<accession>A0ABZ1CT48</accession>
<gene>
    <name evidence="1" type="ORF">IL334_000352</name>
</gene>
<name>A0ABZ1CT48_9TREE</name>
<keyword evidence="2" id="KW-1185">Reference proteome</keyword>